<evidence type="ECO:0000259" key="6">
    <source>
        <dbReference type="Pfam" id="PF16188"/>
    </source>
</evidence>
<dbReference type="Ensembl" id="ENSACAT00000045900.1">
    <property type="protein sequence ID" value="ENSACAP00000028089.1"/>
    <property type="gene ID" value="ENSACAG00000009224.4"/>
</dbReference>
<dbReference type="SUPFAM" id="SSF55920">
    <property type="entry name" value="Creatinase/aminopeptidase"/>
    <property type="match status" value="1"/>
</dbReference>
<dbReference type="InterPro" id="IPR050422">
    <property type="entry name" value="X-Pro_aminopeptidase_P"/>
</dbReference>
<dbReference type="GeneTree" id="ENSGT00940000157196"/>
<dbReference type="InParanoid" id="A0A803SYP9"/>
<dbReference type="InterPro" id="IPR032416">
    <property type="entry name" value="Peptidase_M24_C"/>
</dbReference>
<feature type="domain" description="Peptidase M24 C-terminal" evidence="6">
    <location>
        <begin position="598"/>
        <end position="662"/>
    </location>
</feature>
<dbReference type="Gene3D" id="3.40.350.10">
    <property type="entry name" value="Creatinase/prolidase N-terminal domain"/>
    <property type="match status" value="2"/>
</dbReference>
<dbReference type="SUPFAM" id="SSF53092">
    <property type="entry name" value="Creatinase/prolidase N-terminal domain"/>
    <property type="match status" value="1"/>
</dbReference>
<dbReference type="Pfam" id="PF16188">
    <property type="entry name" value="Peptidase_M24_C"/>
    <property type="match status" value="1"/>
</dbReference>
<dbReference type="InterPro" id="IPR033740">
    <property type="entry name" value="Pept_M24B"/>
</dbReference>
<dbReference type="GO" id="GO:0070006">
    <property type="term" value="F:metalloaminopeptidase activity"/>
    <property type="evidence" value="ECO:0007669"/>
    <property type="project" value="InterPro"/>
</dbReference>
<evidence type="ECO:0000313" key="7">
    <source>
        <dbReference type="Ensembl" id="ENSACAP00000028089.1"/>
    </source>
</evidence>
<dbReference type="PANTHER" id="PTHR43763:SF4">
    <property type="entry name" value="XAA-PRO AMINOPEPTIDASE 2"/>
    <property type="match status" value="1"/>
</dbReference>
<feature type="domain" description="Peptidase M24" evidence="4">
    <location>
        <begin position="409"/>
        <end position="592"/>
    </location>
</feature>
<evidence type="ECO:0000259" key="5">
    <source>
        <dbReference type="Pfam" id="PF01321"/>
    </source>
</evidence>
<reference evidence="7" key="1">
    <citation type="submission" date="2009-12" db="EMBL/GenBank/DDBJ databases">
        <title>The Genome Sequence of Anolis carolinensis (Green Anole Lizard).</title>
        <authorList>
            <consortium name="The Genome Sequencing Platform"/>
            <person name="Di Palma F."/>
            <person name="Alfoldi J."/>
            <person name="Heiman D."/>
            <person name="Young S."/>
            <person name="Grabherr M."/>
            <person name="Johnson J."/>
            <person name="Lander E.S."/>
            <person name="Lindblad-Toh K."/>
        </authorList>
    </citation>
    <scope>NUCLEOTIDE SEQUENCE [LARGE SCALE GENOMIC DNA]</scope>
    <source>
        <strain evidence="7">JBL SC #1</strain>
    </source>
</reference>
<evidence type="ECO:0000256" key="2">
    <source>
        <dbReference type="ARBA" id="ARBA00022723"/>
    </source>
</evidence>
<reference evidence="7" key="3">
    <citation type="submission" date="2025-09" db="UniProtKB">
        <authorList>
            <consortium name="Ensembl"/>
        </authorList>
    </citation>
    <scope>IDENTIFICATION</scope>
</reference>
<comment type="similarity">
    <text evidence="1">Belongs to the peptidase M24B family.</text>
</comment>
<dbReference type="Proteomes" id="UP000001646">
    <property type="component" value="Unplaced"/>
</dbReference>
<evidence type="ECO:0000259" key="4">
    <source>
        <dbReference type="Pfam" id="PF00557"/>
    </source>
</evidence>
<name>A0A803SYP9_ANOCA</name>
<accession>A0A803SYP9</accession>
<keyword evidence="2" id="KW-0479">Metal-binding</keyword>
<proteinExistence type="inferred from homology"/>
<dbReference type="GO" id="GO:0046872">
    <property type="term" value="F:metal ion binding"/>
    <property type="evidence" value="ECO:0007669"/>
    <property type="project" value="UniProtKB-KW"/>
</dbReference>
<evidence type="ECO:0000256" key="1">
    <source>
        <dbReference type="ARBA" id="ARBA00008766"/>
    </source>
</evidence>
<evidence type="ECO:0000313" key="8">
    <source>
        <dbReference type="Proteomes" id="UP000001646"/>
    </source>
</evidence>
<dbReference type="InterPro" id="IPR000994">
    <property type="entry name" value="Pept_M24"/>
</dbReference>
<dbReference type="Pfam" id="PF00557">
    <property type="entry name" value="Peptidase_M24"/>
    <property type="match status" value="1"/>
</dbReference>
<protein>
    <submittedName>
        <fullName evidence="7">X-prolyl aminopeptidase 2</fullName>
    </submittedName>
</protein>
<sequence length="688" mass="76589">MSGSSDDTRNCTATPPYLPPTAIDTTERLRILRHHMQSHNLSAYIIPATDAHMSEYIAERDKRLAWMTGFTGSSGTGVVTLQKAALFTDSRYWIQAERQMDCNWELQKSGWISAIGQWLVKEVPEGEKIGLDPYLFSIDNWDSYLQALDGSNRTLVALDDNLVDLVWGSQRPLPPTNTIYQLPDDFIGSTWQEKVSHIRTQMENHSGKPTAVLLSGLEETACKYLLRVSACLSILLIHSLVPHPSISCYSGTIKEGVRNSFLSITGLFNLRGDDIPYTPVFYAYTLLTKTSISLFVNQSRLSGDASQALAAGCPGPLCVTVVDYEAISESLRIYVQQDGVHIWIGTEYTTLALYREIPPVRDEKGRSCLLCGMTTTGGKMCLFLSHISNAIAVIRYLVWLEKMVPSGSVDEISGANFVNQLRREELFCHGPSFETISASGLNAALAHYSPSNTTSRKLTVDEMYLLDSGGQYLDGTTDITRTVQWGEPTALQKEAYTRVLMGNIDLSRLVFPPRTSGRMVEVLARRPLWEVGLNYGHGTGHGIGNFLSVHEWPVGFQSNNVPLDKGMFTSIEPGYYLEGEFGIRLEDVALVVEAQTKPYLTFEVVSLVPYARNLIDINLLSQEQIQYINSYYESIRKYIGPELQRRHLDEEYQWLQRNTQPLSRSSLLAASLGTLAMGTVASTLLPGA</sequence>
<dbReference type="Pfam" id="PF01321">
    <property type="entry name" value="Creatinase_N"/>
    <property type="match status" value="1"/>
</dbReference>
<dbReference type="InterPro" id="IPR029149">
    <property type="entry name" value="Creatin/AminoP/Spt16_N"/>
</dbReference>
<dbReference type="Gene3D" id="3.90.230.10">
    <property type="entry name" value="Creatinase/methionine aminopeptidase superfamily"/>
    <property type="match status" value="1"/>
</dbReference>
<evidence type="ECO:0000256" key="3">
    <source>
        <dbReference type="ARBA" id="ARBA00022801"/>
    </source>
</evidence>
<feature type="domain" description="Creatinase N-terminal" evidence="5">
    <location>
        <begin position="28"/>
        <end position="159"/>
    </location>
</feature>
<dbReference type="InterPro" id="IPR036005">
    <property type="entry name" value="Creatinase/aminopeptidase-like"/>
</dbReference>
<keyword evidence="8" id="KW-1185">Reference proteome</keyword>
<keyword evidence="3" id="KW-0378">Hydrolase</keyword>
<organism evidence="7 8">
    <name type="scientific">Anolis carolinensis</name>
    <name type="common">Green anole</name>
    <name type="synonym">American chameleon</name>
    <dbReference type="NCBI Taxonomy" id="28377"/>
    <lineage>
        <taxon>Eukaryota</taxon>
        <taxon>Metazoa</taxon>
        <taxon>Chordata</taxon>
        <taxon>Craniata</taxon>
        <taxon>Vertebrata</taxon>
        <taxon>Euteleostomi</taxon>
        <taxon>Lepidosauria</taxon>
        <taxon>Squamata</taxon>
        <taxon>Bifurcata</taxon>
        <taxon>Unidentata</taxon>
        <taxon>Episquamata</taxon>
        <taxon>Toxicofera</taxon>
        <taxon>Iguania</taxon>
        <taxon>Dactyloidae</taxon>
        <taxon>Anolis</taxon>
    </lineage>
</organism>
<dbReference type="CDD" id="cd01085">
    <property type="entry name" value="APP"/>
    <property type="match status" value="1"/>
</dbReference>
<dbReference type="AlphaFoldDB" id="A0A803SYP9"/>
<gene>
    <name evidence="7" type="primary">XPNPEP2</name>
</gene>
<dbReference type="Pfam" id="PF16189">
    <property type="entry name" value="Creatinase_N_2"/>
    <property type="match status" value="1"/>
</dbReference>
<dbReference type="InterPro" id="IPR000587">
    <property type="entry name" value="Creatinase_N"/>
</dbReference>
<dbReference type="Bgee" id="ENSACAG00000009224">
    <property type="expression patterns" value="Expressed in kidney and 4 other cell types or tissues"/>
</dbReference>
<dbReference type="FunFam" id="3.40.350.10:FF:000003">
    <property type="entry name" value="Xaa-pro aminopeptidase P"/>
    <property type="match status" value="1"/>
</dbReference>
<dbReference type="FunFam" id="3.90.230.10:FF:000009">
    <property type="entry name" value="xaa-Pro aminopeptidase 2"/>
    <property type="match status" value="1"/>
</dbReference>
<reference evidence="7" key="2">
    <citation type="submission" date="2025-08" db="UniProtKB">
        <authorList>
            <consortium name="Ensembl"/>
        </authorList>
    </citation>
    <scope>IDENTIFICATION</scope>
</reference>
<dbReference type="GO" id="GO:0070062">
    <property type="term" value="C:extracellular exosome"/>
    <property type="evidence" value="ECO:0007669"/>
    <property type="project" value="Ensembl"/>
</dbReference>
<dbReference type="PANTHER" id="PTHR43763">
    <property type="entry name" value="XAA-PRO AMINOPEPTIDASE 1"/>
    <property type="match status" value="1"/>
</dbReference>